<dbReference type="Proteomes" id="UP000054248">
    <property type="component" value="Unassembled WGS sequence"/>
</dbReference>
<dbReference type="GO" id="GO:0005737">
    <property type="term" value="C:cytoplasm"/>
    <property type="evidence" value="ECO:0007669"/>
    <property type="project" value="UniProtKB-SubCell"/>
</dbReference>
<feature type="compositionally biased region" description="Acidic residues" evidence="8">
    <location>
        <begin position="128"/>
        <end position="141"/>
    </location>
</feature>
<comment type="subcellular location">
    <subcellularLocation>
        <location evidence="3">Cytoplasm</location>
    </subcellularLocation>
    <subcellularLocation>
        <location evidence="2">Nucleus</location>
    </subcellularLocation>
</comment>
<protein>
    <recommendedName>
        <fullName evidence="5">Restriction of telomere capping protein 4</fullName>
    </recommendedName>
</protein>
<evidence type="ECO:0000256" key="6">
    <source>
        <dbReference type="ARBA" id="ARBA00022490"/>
    </source>
</evidence>
<dbReference type="EMBL" id="KN822988">
    <property type="protein sequence ID" value="KIO28990.1"/>
    <property type="molecule type" value="Genomic_DNA"/>
</dbReference>
<evidence type="ECO:0000313" key="10">
    <source>
        <dbReference type="EMBL" id="KIO28990.1"/>
    </source>
</evidence>
<dbReference type="PANTHER" id="PTHR41391">
    <property type="entry name" value="RESTRICTION OF TELOMERE CAPPING PROTEIN 4"/>
    <property type="match status" value="1"/>
</dbReference>
<dbReference type="InterPro" id="IPR039024">
    <property type="entry name" value="RTC4"/>
</dbReference>
<keyword evidence="11" id="KW-1185">Reference proteome</keyword>
<dbReference type="PANTHER" id="PTHR41391:SF1">
    <property type="entry name" value="RESTRICTION OF TELOMERE CAPPING PROTEIN 4"/>
    <property type="match status" value="1"/>
</dbReference>
<name>A0A0C3QDF2_9AGAM</name>
<proteinExistence type="inferred from homology"/>
<dbReference type="GO" id="GO:0005634">
    <property type="term" value="C:nucleus"/>
    <property type="evidence" value="ECO:0007669"/>
    <property type="project" value="UniProtKB-SubCell"/>
</dbReference>
<dbReference type="AlphaFoldDB" id="A0A0C3QDF2"/>
<reference evidence="11" key="2">
    <citation type="submission" date="2015-01" db="EMBL/GenBank/DDBJ databases">
        <title>Evolutionary Origins and Diversification of the Mycorrhizal Mutualists.</title>
        <authorList>
            <consortium name="DOE Joint Genome Institute"/>
            <consortium name="Mycorrhizal Genomics Consortium"/>
            <person name="Kohler A."/>
            <person name="Kuo A."/>
            <person name="Nagy L.G."/>
            <person name="Floudas D."/>
            <person name="Copeland A."/>
            <person name="Barry K.W."/>
            <person name="Cichocki N."/>
            <person name="Veneault-Fourrey C."/>
            <person name="LaButti K."/>
            <person name="Lindquist E.A."/>
            <person name="Lipzen A."/>
            <person name="Lundell T."/>
            <person name="Morin E."/>
            <person name="Murat C."/>
            <person name="Riley R."/>
            <person name="Ohm R."/>
            <person name="Sun H."/>
            <person name="Tunlid A."/>
            <person name="Henrissat B."/>
            <person name="Grigoriev I.V."/>
            <person name="Hibbett D.S."/>
            <person name="Martin F."/>
        </authorList>
    </citation>
    <scope>NUCLEOTIDE SEQUENCE [LARGE SCALE GENOMIC DNA]</scope>
    <source>
        <strain evidence="11">MUT 4182</strain>
    </source>
</reference>
<evidence type="ECO:0000256" key="5">
    <source>
        <dbReference type="ARBA" id="ARBA00015162"/>
    </source>
</evidence>
<comment type="function">
    <text evidence="1">May be involved in a process influencing telomere capping.</text>
</comment>
<organism evidence="10 11">
    <name type="scientific">Tulasnella calospora MUT 4182</name>
    <dbReference type="NCBI Taxonomy" id="1051891"/>
    <lineage>
        <taxon>Eukaryota</taxon>
        <taxon>Fungi</taxon>
        <taxon>Dikarya</taxon>
        <taxon>Basidiomycota</taxon>
        <taxon>Agaricomycotina</taxon>
        <taxon>Agaricomycetes</taxon>
        <taxon>Cantharellales</taxon>
        <taxon>Tulasnellaceae</taxon>
        <taxon>Tulasnella</taxon>
    </lineage>
</organism>
<keyword evidence="7" id="KW-0539">Nucleus</keyword>
<evidence type="ECO:0000313" key="11">
    <source>
        <dbReference type="Proteomes" id="UP000054248"/>
    </source>
</evidence>
<dbReference type="InterPro" id="IPR028094">
    <property type="entry name" value="RTC4_C"/>
</dbReference>
<feature type="region of interest" description="Disordered" evidence="8">
    <location>
        <begin position="59"/>
        <end position="198"/>
    </location>
</feature>
<accession>A0A0C3QDF2</accession>
<evidence type="ECO:0000256" key="2">
    <source>
        <dbReference type="ARBA" id="ARBA00004123"/>
    </source>
</evidence>
<evidence type="ECO:0000256" key="7">
    <source>
        <dbReference type="ARBA" id="ARBA00023242"/>
    </source>
</evidence>
<feature type="domain" description="Restriction of telomere capping protein 4 C-terminal" evidence="9">
    <location>
        <begin position="321"/>
        <end position="405"/>
    </location>
</feature>
<keyword evidence="6" id="KW-0963">Cytoplasm</keyword>
<dbReference type="OrthoDB" id="128308at2759"/>
<evidence type="ECO:0000256" key="4">
    <source>
        <dbReference type="ARBA" id="ARBA00009461"/>
    </source>
</evidence>
<sequence length="409" mass="44700">MGQSAAELFNDTDLLEDGEVMEQEDELVEDEEDFVCDKCRGVFLASRRALHLLKCIGSRKRTASARRTTSTVGPTDPSSSPERARRPTKKTKPLFRALASSTRTASSSSRNIKSRLRSATPAALVLGESDEDADQLEDDEITISRDGGAEDGDEEDEDEEGMGNRDGDDDYEDDAGPEDEDNGFGEESAGDHRAGSSVRVPSLCPFCDEILPRGISPAFKDALASALRSAIPQPLPSNPDHHELEWTRSIGVCSIHRAQTASIASGLSWPTSINFDQIPVRLLAHRQDLLAVLEGASTAHVVLEGFREGSYPLTNMSAKVGALKYSHAGYYGPQGYQLLCSSLLRMFSGESANCSSVLSYFDFVHYVLAPYASFLLIRDDLSQGSMGSEEVWKKWKYSKAHGEAFFPEI</sequence>
<evidence type="ECO:0000256" key="1">
    <source>
        <dbReference type="ARBA" id="ARBA00002738"/>
    </source>
</evidence>
<feature type="compositionally biased region" description="Acidic residues" evidence="8">
    <location>
        <begin position="149"/>
        <end position="184"/>
    </location>
</feature>
<evidence type="ECO:0000256" key="8">
    <source>
        <dbReference type="SAM" id="MobiDB-lite"/>
    </source>
</evidence>
<evidence type="ECO:0000259" key="9">
    <source>
        <dbReference type="Pfam" id="PF14474"/>
    </source>
</evidence>
<feature type="compositionally biased region" description="Low complexity" evidence="8">
    <location>
        <begin position="99"/>
        <end position="110"/>
    </location>
</feature>
<dbReference type="HOGENOM" id="CLU_672994_0_0_1"/>
<dbReference type="Pfam" id="PF14474">
    <property type="entry name" value="RTC4"/>
    <property type="match status" value="1"/>
</dbReference>
<gene>
    <name evidence="10" type="ORF">M407DRAFT_242795</name>
</gene>
<evidence type="ECO:0000256" key="3">
    <source>
        <dbReference type="ARBA" id="ARBA00004496"/>
    </source>
</evidence>
<dbReference type="STRING" id="1051891.A0A0C3QDF2"/>
<reference evidence="10 11" key="1">
    <citation type="submission" date="2014-04" db="EMBL/GenBank/DDBJ databases">
        <authorList>
            <consortium name="DOE Joint Genome Institute"/>
            <person name="Kuo A."/>
            <person name="Girlanda M."/>
            <person name="Perotto S."/>
            <person name="Kohler A."/>
            <person name="Nagy L.G."/>
            <person name="Floudas D."/>
            <person name="Copeland A."/>
            <person name="Barry K.W."/>
            <person name="Cichocki N."/>
            <person name="Veneault-Fourrey C."/>
            <person name="LaButti K."/>
            <person name="Lindquist E.A."/>
            <person name="Lipzen A."/>
            <person name="Lundell T."/>
            <person name="Morin E."/>
            <person name="Murat C."/>
            <person name="Sun H."/>
            <person name="Tunlid A."/>
            <person name="Henrissat B."/>
            <person name="Grigoriev I.V."/>
            <person name="Hibbett D.S."/>
            <person name="Martin F."/>
            <person name="Nordberg H.P."/>
            <person name="Cantor M.N."/>
            <person name="Hua S.X."/>
        </authorList>
    </citation>
    <scope>NUCLEOTIDE SEQUENCE [LARGE SCALE GENOMIC DNA]</scope>
    <source>
        <strain evidence="10 11">MUT 4182</strain>
    </source>
</reference>
<comment type="similarity">
    <text evidence="4">Belongs to the RTC4 family.</text>
</comment>
<feature type="compositionally biased region" description="Polar residues" evidence="8">
    <location>
        <begin position="72"/>
        <end position="81"/>
    </location>
</feature>